<reference evidence="1" key="2">
    <citation type="submission" date="2022-01" db="EMBL/GenBank/DDBJ databases">
        <authorList>
            <person name="Yamashiro T."/>
            <person name="Shiraishi A."/>
            <person name="Satake H."/>
            <person name="Nakayama K."/>
        </authorList>
    </citation>
    <scope>NUCLEOTIDE SEQUENCE</scope>
</reference>
<reference evidence="1" key="1">
    <citation type="journal article" date="2022" name="Int. J. Mol. Sci.">
        <title>Draft Genome of Tanacetum Coccineum: Genomic Comparison of Closely Related Tanacetum-Family Plants.</title>
        <authorList>
            <person name="Yamashiro T."/>
            <person name="Shiraishi A."/>
            <person name="Nakayama K."/>
            <person name="Satake H."/>
        </authorList>
    </citation>
    <scope>NUCLEOTIDE SEQUENCE</scope>
</reference>
<name>A0ABQ5CC76_9ASTR</name>
<dbReference type="Proteomes" id="UP001151760">
    <property type="component" value="Unassembled WGS sequence"/>
</dbReference>
<sequence length="274" mass="31840">MPHQPAREERFSFVVVGIHTKNVDRINHFKYHSNVVYHVFVNPSVVCVHLQFLQKSLAEFNVNIVTDDRYAVSNGSVYVVLISLNEYAVLDKKLDTPYPMKVDTPYSTIDQNSVRRSQCSFYGVSRILDTTSFRDFLKRGPPLDIFQKFIFIHYFNAWVLVFLDSAYELCPLWSLTLFDVISNPDNFRGTEGAVELRRWFEKTEMTFGISECVEDKKDKFAAATLRGPALTWWNYKVTILGLDVANQIGWTEMKKLMTAEFCPTEELQRMENEL</sequence>
<keyword evidence="2" id="KW-1185">Reference proteome</keyword>
<dbReference type="EMBL" id="BQNB010013982">
    <property type="protein sequence ID" value="GJT22599.1"/>
    <property type="molecule type" value="Genomic_DNA"/>
</dbReference>
<gene>
    <name evidence="1" type="ORF">Tco_0892536</name>
</gene>
<protein>
    <recommendedName>
        <fullName evidence="3">Retrotransposon gag domain-containing protein</fullName>
    </recommendedName>
</protein>
<comment type="caution">
    <text evidence="1">The sequence shown here is derived from an EMBL/GenBank/DDBJ whole genome shotgun (WGS) entry which is preliminary data.</text>
</comment>
<proteinExistence type="predicted"/>
<organism evidence="1 2">
    <name type="scientific">Tanacetum coccineum</name>
    <dbReference type="NCBI Taxonomy" id="301880"/>
    <lineage>
        <taxon>Eukaryota</taxon>
        <taxon>Viridiplantae</taxon>
        <taxon>Streptophyta</taxon>
        <taxon>Embryophyta</taxon>
        <taxon>Tracheophyta</taxon>
        <taxon>Spermatophyta</taxon>
        <taxon>Magnoliopsida</taxon>
        <taxon>eudicotyledons</taxon>
        <taxon>Gunneridae</taxon>
        <taxon>Pentapetalae</taxon>
        <taxon>asterids</taxon>
        <taxon>campanulids</taxon>
        <taxon>Asterales</taxon>
        <taxon>Asteraceae</taxon>
        <taxon>Asteroideae</taxon>
        <taxon>Anthemideae</taxon>
        <taxon>Anthemidinae</taxon>
        <taxon>Tanacetum</taxon>
    </lineage>
</organism>
<evidence type="ECO:0000313" key="1">
    <source>
        <dbReference type="EMBL" id="GJT22599.1"/>
    </source>
</evidence>
<accession>A0ABQ5CC76</accession>
<evidence type="ECO:0000313" key="2">
    <source>
        <dbReference type="Proteomes" id="UP001151760"/>
    </source>
</evidence>
<evidence type="ECO:0008006" key="3">
    <source>
        <dbReference type="Google" id="ProtNLM"/>
    </source>
</evidence>